<dbReference type="EMBL" id="RJJX01000014">
    <property type="protein sequence ID" value="RUT77848.1"/>
    <property type="molecule type" value="Genomic_DNA"/>
</dbReference>
<protein>
    <submittedName>
        <fullName evidence="2">Uncharacterized protein</fullName>
    </submittedName>
</protein>
<evidence type="ECO:0000313" key="3">
    <source>
        <dbReference type="Proteomes" id="UP000282985"/>
    </source>
</evidence>
<sequence length="240" mass="28201">MKTKHYLLFLFVLIYCNSFGQHTPQKLYNNLNLYDPAVVKKYNDMVISKKMSNTDIEQITGTPYLSKNFEKGNIITKDSTLYSGIYLRYNAYEDIMEFKKDSFALEISNKFPIKQLSIKGIVYEKKVFKYDNSQKIGYFERLEKGSINLYARKTIAYIKAKPSRGYQDARPAEFKKNKTEFFLTKGETPNVSFIANKSTLINLLGEEKKQISNYIKSNRLNIKKECDLRKIITYYNYLKK</sequence>
<dbReference type="AlphaFoldDB" id="A0A434ATV1"/>
<name>A0A434ATV1_9BACT</name>
<proteinExistence type="predicted"/>
<organism evidence="2 3">
    <name type="scientific">Ancylomarina longa</name>
    <dbReference type="NCBI Taxonomy" id="2487017"/>
    <lineage>
        <taxon>Bacteria</taxon>
        <taxon>Pseudomonadati</taxon>
        <taxon>Bacteroidota</taxon>
        <taxon>Bacteroidia</taxon>
        <taxon>Marinilabiliales</taxon>
        <taxon>Marinifilaceae</taxon>
        <taxon>Ancylomarina</taxon>
    </lineage>
</organism>
<gene>
    <name evidence="2" type="ORF">DLK05_10945</name>
</gene>
<dbReference type="OrthoDB" id="1120882at2"/>
<dbReference type="RefSeq" id="WP_127344017.1">
    <property type="nucleotide sequence ID" value="NZ_RJJX01000014.1"/>
</dbReference>
<accession>A0A434ATV1</accession>
<comment type="caution">
    <text evidence="2">The sequence shown here is derived from an EMBL/GenBank/DDBJ whole genome shotgun (WGS) entry which is preliminary data.</text>
</comment>
<keyword evidence="1" id="KW-0732">Signal</keyword>
<feature type="signal peptide" evidence="1">
    <location>
        <begin position="1"/>
        <end position="20"/>
    </location>
</feature>
<evidence type="ECO:0000256" key="1">
    <source>
        <dbReference type="SAM" id="SignalP"/>
    </source>
</evidence>
<keyword evidence="3" id="KW-1185">Reference proteome</keyword>
<reference evidence="2 3" key="1">
    <citation type="submission" date="2018-11" db="EMBL/GenBank/DDBJ databases">
        <title>Parancylomarina longa gen. nov., sp. nov., isolated from sediments of southern Okinawa.</title>
        <authorList>
            <person name="Fu T."/>
        </authorList>
    </citation>
    <scope>NUCLEOTIDE SEQUENCE [LARGE SCALE GENOMIC DNA]</scope>
    <source>
        <strain evidence="2 3">T3-2 S1-C</strain>
    </source>
</reference>
<dbReference type="Proteomes" id="UP000282985">
    <property type="component" value="Unassembled WGS sequence"/>
</dbReference>
<evidence type="ECO:0000313" key="2">
    <source>
        <dbReference type="EMBL" id="RUT77848.1"/>
    </source>
</evidence>
<feature type="chain" id="PRO_5019002305" evidence="1">
    <location>
        <begin position="21"/>
        <end position="240"/>
    </location>
</feature>